<keyword evidence="3" id="KW-1185">Reference proteome</keyword>
<dbReference type="EMBL" id="GL883118">
    <property type="protein sequence ID" value="EGG04491.1"/>
    <property type="molecule type" value="Genomic_DNA"/>
</dbReference>
<dbReference type="AlphaFoldDB" id="F4RT47"/>
<reference evidence="3" key="1">
    <citation type="journal article" date="2011" name="Proc. Natl. Acad. Sci. U.S.A.">
        <title>Obligate biotrophy features unraveled by the genomic analysis of rust fungi.</title>
        <authorList>
            <person name="Duplessis S."/>
            <person name="Cuomo C.A."/>
            <person name="Lin Y.-C."/>
            <person name="Aerts A."/>
            <person name="Tisserant E."/>
            <person name="Veneault-Fourrey C."/>
            <person name="Joly D.L."/>
            <person name="Hacquard S."/>
            <person name="Amselem J."/>
            <person name="Cantarel B.L."/>
            <person name="Chiu R."/>
            <person name="Coutinho P.M."/>
            <person name="Feau N."/>
            <person name="Field M."/>
            <person name="Frey P."/>
            <person name="Gelhaye E."/>
            <person name="Goldberg J."/>
            <person name="Grabherr M.G."/>
            <person name="Kodira C.D."/>
            <person name="Kohler A."/>
            <person name="Kuees U."/>
            <person name="Lindquist E.A."/>
            <person name="Lucas S.M."/>
            <person name="Mago R."/>
            <person name="Mauceli E."/>
            <person name="Morin E."/>
            <person name="Murat C."/>
            <person name="Pangilinan J.L."/>
            <person name="Park R."/>
            <person name="Pearson M."/>
            <person name="Quesneville H."/>
            <person name="Rouhier N."/>
            <person name="Sakthikumar S."/>
            <person name="Salamov A.A."/>
            <person name="Schmutz J."/>
            <person name="Selles B."/>
            <person name="Shapiro H."/>
            <person name="Tanguay P."/>
            <person name="Tuskan G.A."/>
            <person name="Henrissat B."/>
            <person name="Van de Peer Y."/>
            <person name="Rouze P."/>
            <person name="Ellis J.G."/>
            <person name="Dodds P.N."/>
            <person name="Schein J.E."/>
            <person name="Zhong S."/>
            <person name="Hamelin R.C."/>
            <person name="Grigoriev I.V."/>
            <person name="Szabo L.J."/>
            <person name="Martin F."/>
        </authorList>
    </citation>
    <scope>NUCLEOTIDE SEQUENCE [LARGE SCALE GENOMIC DNA]</scope>
    <source>
        <strain evidence="3">98AG31 / pathotype 3-4-7</strain>
    </source>
</reference>
<sequence length="318" mass="37797">MIKQTKSNQIGEEEMQIKDLIKGFQSCTTPFQKIQHWMSIREASNSMPTSVLQVTCSGLLNYKRSLILDFVIGEIDDLCEELELLTMSYRYAMKDRIHSGIQYESVKKYKNIFNKEEQKKLGKFGIILEKNWSKFEENQLFQFWAHYMDIHFEVSGPIKAFLETQVIMTNLIKTSVKVSKVLQTVDEVFPIFLDWCNVSILTHRESLVNDIKLMNGSEFSNLFSLQSSLYCGFQIYGRWNLEEKKKIFEFWLSYTTLYLQLYNSRQSRTWFCNMENLIVRDLDNLKLVLDDFEKEKEISKKMMNKLLKLFQEKKRQLI</sequence>
<feature type="coiled-coil region" evidence="1">
    <location>
        <begin position="282"/>
        <end position="309"/>
    </location>
</feature>
<dbReference type="RefSeq" id="XP_007412282.1">
    <property type="nucleotide sequence ID" value="XM_007412220.1"/>
</dbReference>
<dbReference type="VEuPathDB" id="FungiDB:MELLADRAFT_108449"/>
<keyword evidence="1" id="KW-0175">Coiled coil</keyword>
<gene>
    <name evidence="2" type="ORF">MELLADRAFT_108449</name>
</gene>
<evidence type="ECO:0000313" key="2">
    <source>
        <dbReference type="EMBL" id="EGG04491.1"/>
    </source>
</evidence>
<organism evidence="3">
    <name type="scientific">Melampsora larici-populina (strain 98AG31 / pathotype 3-4-7)</name>
    <name type="common">Poplar leaf rust fungus</name>
    <dbReference type="NCBI Taxonomy" id="747676"/>
    <lineage>
        <taxon>Eukaryota</taxon>
        <taxon>Fungi</taxon>
        <taxon>Dikarya</taxon>
        <taxon>Basidiomycota</taxon>
        <taxon>Pucciniomycotina</taxon>
        <taxon>Pucciniomycetes</taxon>
        <taxon>Pucciniales</taxon>
        <taxon>Melampsoraceae</taxon>
        <taxon>Melampsora</taxon>
    </lineage>
</organism>
<evidence type="ECO:0000313" key="3">
    <source>
        <dbReference type="Proteomes" id="UP000001072"/>
    </source>
</evidence>
<evidence type="ECO:0000256" key="1">
    <source>
        <dbReference type="SAM" id="Coils"/>
    </source>
</evidence>
<dbReference type="Proteomes" id="UP000001072">
    <property type="component" value="Unassembled WGS sequence"/>
</dbReference>
<dbReference type="HOGENOM" id="CLU_874582_0_0_1"/>
<protein>
    <submittedName>
        <fullName evidence="2">Uncharacterized protein</fullName>
    </submittedName>
</protein>
<accession>F4RT47</accession>
<dbReference type="GeneID" id="18923471"/>
<name>F4RT47_MELLP</name>
<dbReference type="KEGG" id="mlr:MELLADRAFT_108449"/>
<proteinExistence type="predicted"/>
<dbReference type="InParanoid" id="F4RT47"/>